<dbReference type="PANTHER" id="PTHR33558">
    <property type="entry name" value="GLUTAREDOXIN-LIKE PROTEIN C5ORF63 HOMOLOG"/>
    <property type="match status" value="1"/>
</dbReference>
<protein>
    <recommendedName>
        <fullName evidence="2">Glutaredoxin family protein</fullName>
    </recommendedName>
</protein>
<gene>
    <name evidence="1" type="ORF">MNBD_NITROSPINAE05-1307</name>
</gene>
<reference evidence="1" key="1">
    <citation type="submission" date="2018-06" db="EMBL/GenBank/DDBJ databases">
        <authorList>
            <person name="Zhirakovskaya E."/>
        </authorList>
    </citation>
    <scope>NUCLEOTIDE SEQUENCE</scope>
</reference>
<dbReference type="InterPro" id="IPR008554">
    <property type="entry name" value="Glutaredoxin-like"/>
</dbReference>
<accession>A0A3B1D6F6</accession>
<dbReference type="SUPFAM" id="SSF52833">
    <property type="entry name" value="Thioredoxin-like"/>
    <property type="match status" value="1"/>
</dbReference>
<evidence type="ECO:0000313" key="1">
    <source>
        <dbReference type="EMBL" id="VAX31548.1"/>
    </source>
</evidence>
<sequence length="85" mass="10117">MPITLEILTKKDCCLCDDAKIIIDRVLQDYDARLIITDIESDNDLFEQYKEKIPVLKINEAEHFVFKVHEITLRKKLDKILRQEK</sequence>
<dbReference type="EMBL" id="UOGG01000163">
    <property type="protein sequence ID" value="VAX31548.1"/>
    <property type="molecule type" value="Genomic_DNA"/>
</dbReference>
<dbReference type="Gene3D" id="3.40.30.10">
    <property type="entry name" value="Glutaredoxin"/>
    <property type="match status" value="1"/>
</dbReference>
<proteinExistence type="predicted"/>
<dbReference type="InterPro" id="IPR036249">
    <property type="entry name" value="Thioredoxin-like_sf"/>
</dbReference>
<dbReference type="AlphaFoldDB" id="A0A3B1D6F6"/>
<name>A0A3B1D6F6_9ZZZZ</name>
<dbReference type="Pfam" id="PF05768">
    <property type="entry name" value="Glrx-like"/>
    <property type="match status" value="1"/>
</dbReference>
<dbReference type="InterPro" id="IPR052565">
    <property type="entry name" value="Glutaredoxin-like_YDR286C"/>
</dbReference>
<dbReference type="PANTHER" id="PTHR33558:SF1">
    <property type="entry name" value="GLUTAREDOXIN-LIKE PROTEIN C5ORF63 HOMOLOG"/>
    <property type="match status" value="1"/>
</dbReference>
<evidence type="ECO:0008006" key="2">
    <source>
        <dbReference type="Google" id="ProtNLM"/>
    </source>
</evidence>
<organism evidence="1">
    <name type="scientific">hydrothermal vent metagenome</name>
    <dbReference type="NCBI Taxonomy" id="652676"/>
    <lineage>
        <taxon>unclassified sequences</taxon>
        <taxon>metagenomes</taxon>
        <taxon>ecological metagenomes</taxon>
    </lineage>
</organism>